<name>A0A915KZB4_ROMCU</name>
<reference evidence="2" key="1">
    <citation type="submission" date="2022-11" db="UniProtKB">
        <authorList>
            <consortium name="WormBaseParasite"/>
        </authorList>
    </citation>
    <scope>IDENTIFICATION</scope>
</reference>
<dbReference type="WBParaSite" id="nRc.2.0.1.t44288-RA">
    <property type="protein sequence ID" value="nRc.2.0.1.t44288-RA"/>
    <property type="gene ID" value="nRc.2.0.1.g44288"/>
</dbReference>
<sequence length="180" mass="19760">MASATSIKKFLKLKLDDITNMAPASIDMITPEHQPLETETEEDIMNVSDKTLTNVPKKATADIETIIDVASPAVDPTRYLVTPAAMPGQPMIATAAAKYIPPIYFLQQYISESQSTTLASMLKAYGFWASPPIMLPPELHWRDYPPALHDHISAILTLAPFTMLMARQPTPSVHTALIDA</sequence>
<dbReference type="Proteomes" id="UP000887565">
    <property type="component" value="Unplaced"/>
</dbReference>
<organism evidence="1 2">
    <name type="scientific">Romanomermis culicivorax</name>
    <name type="common">Nematode worm</name>
    <dbReference type="NCBI Taxonomy" id="13658"/>
    <lineage>
        <taxon>Eukaryota</taxon>
        <taxon>Metazoa</taxon>
        <taxon>Ecdysozoa</taxon>
        <taxon>Nematoda</taxon>
        <taxon>Enoplea</taxon>
        <taxon>Dorylaimia</taxon>
        <taxon>Mermithida</taxon>
        <taxon>Mermithoidea</taxon>
        <taxon>Mermithidae</taxon>
        <taxon>Romanomermis</taxon>
    </lineage>
</organism>
<accession>A0A915KZB4</accession>
<protein>
    <submittedName>
        <fullName evidence="2">Uncharacterized protein</fullName>
    </submittedName>
</protein>
<evidence type="ECO:0000313" key="2">
    <source>
        <dbReference type="WBParaSite" id="nRc.2.0.1.t44288-RA"/>
    </source>
</evidence>
<keyword evidence="1" id="KW-1185">Reference proteome</keyword>
<evidence type="ECO:0000313" key="1">
    <source>
        <dbReference type="Proteomes" id="UP000887565"/>
    </source>
</evidence>
<proteinExistence type="predicted"/>
<dbReference type="AlphaFoldDB" id="A0A915KZB4"/>